<dbReference type="SUPFAM" id="SSF101941">
    <property type="entry name" value="NAC domain"/>
    <property type="match status" value="1"/>
</dbReference>
<dbReference type="Gene3D" id="2.170.150.80">
    <property type="entry name" value="NAC domain"/>
    <property type="match status" value="1"/>
</dbReference>
<comment type="caution">
    <text evidence="1">The sequence shown here is derived from an EMBL/GenBank/DDBJ whole genome shotgun (WGS) entry which is preliminary data.</text>
</comment>
<evidence type="ECO:0000313" key="2">
    <source>
        <dbReference type="Proteomes" id="UP001472677"/>
    </source>
</evidence>
<name>A0ABR2BJS5_9ROSI</name>
<accession>A0ABR2BJS5</accession>
<gene>
    <name evidence="1" type="ORF">V6N12_072666</name>
</gene>
<dbReference type="InterPro" id="IPR036093">
    <property type="entry name" value="NAC_dom_sf"/>
</dbReference>
<dbReference type="InterPro" id="IPR003441">
    <property type="entry name" value="NAC-dom"/>
</dbReference>
<sequence>MDSYHHFNNGETHLPPGFRFHPTDEELIACYLLKKVFDSSFTCRAIAEVDLNKCEPWELPEKAKMGEKEWYFFSLRDRKYPTGLRTNRATEAGYWKATGKDREIYSSKTCALVGMKKTLVFYRGRAPKGEKSNWVMHEYRLQGKFDYHYISRSSKDEWVISRVFQKSGTGNSGGGAKRTTMSAASIVLYQEPGSPSSVSHTPHLDPTAVTGGASLTDRDSCSYDRHNQCEHVSCFSTNAATLPAYHGGVDLVLPPVPPPEMINNSFDSIARYTRNVGVPVFPSLRSLEENPRLPFFLYQPASAPLQGGPSVNWGAVYEEGKMSQMSPTELDCMWTY</sequence>
<dbReference type="PANTHER" id="PTHR31744:SF114">
    <property type="entry name" value="PROTEIN CUP-SHAPED COTYLEDON 2"/>
    <property type="match status" value="1"/>
</dbReference>
<proteinExistence type="predicted"/>
<dbReference type="EMBL" id="JBBPBM010000108">
    <property type="protein sequence ID" value="KAK8507404.1"/>
    <property type="molecule type" value="Genomic_DNA"/>
</dbReference>
<protein>
    <submittedName>
        <fullName evidence="1">Uncharacterized protein</fullName>
    </submittedName>
</protein>
<organism evidence="1 2">
    <name type="scientific">Hibiscus sabdariffa</name>
    <name type="common">roselle</name>
    <dbReference type="NCBI Taxonomy" id="183260"/>
    <lineage>
        <taxon>Eukaryota</taxon>
        <taxon>Viridiplantae</taxon>
        <taxon>Streptophyta</taxon>
        <taxon>Embryophyta</taxon>
        <taxon>Tracheophyta</taxon>
        <taxon>Spermatophyta</taxon>
        <taxon>Magnoliopsida</taxon>
        <taxon>eudicotyledons</taxon>
        <taxon>Gunneridae</taxon>
        <taxon>Pentapetalae</taxon>
        <taxon>rosids</taxon>
        <taxon>malvids</taxon>
        <taxon>Malvales</taxon>
        <taxon>Malvaceae</taxon>
        <taxon>Malvoideae</taxon>
        <taxon>Hibiscus</taxon>
    </lineage>
</organism>
<keyword evidence="2" id="KW-1185">Reference proteome</keyword>
<evidence type="ECO:0000313" key="1">
    <source>
        <dbReference type="EMBL" id="KAK8507404.1"/>
    </source>
</evidence>
<dbReference type="Pfam" id="PF02365">
    <property type="entry name" value="NAM"/>
    <property type="match status" value="1"/>
</dbReference>
<dbReference type="PANTHER" id="PTHR31744">
    <property type="entry name" value="PROTEIN CUP-SHAPED COTYLEDON 2-RELATED"/>
    <property type="match status" value="1"/>
</dbReference>
<dbReference type="PROSITE" id="PS51005">
    <property type="entry name" value="NAC"/>
    <property type="match status" value="1"/>
</dbReference>
<dbReference type="Proteomes" id="UP001472677">
    <property type="component" value="Unassembled WGS sequence"/>
</dbReference>
<reference evidence="1 2" key="1">
    <citation type="journal article" date="2024" name="G3 (Bethesda)">
        <title>Genome assembly of Hibiscus sabdariffa L. provides insights into metabolisms of medicinal natural products.</title>
        <authorList>
            <person name="Kim T."/>
        </authorList>
    </citation>
    <scope>NUCLEOTIDE SEQUENCE [LARGE SCALE GENOMIC DNA]</scope>
    <source>
        <strain evidence="1">TK-2024</strain>
        <tissue evidence="1">Old leaves</tissue>
    </source>
</reference>